<reference evidence="1 2" key="1">
    <citation type="journal article" date="2022" name="DNA Res.">
        <title>Chromosomal-level genome assembly of the orchid tree Bauhinia variegata (Leguminosae; Cercidoideae) supports the allotetraploid origin hypothesis of Bauhinia.</title>
        <authorList>
            <person name="Zhong Y."/>
            <person name="Chen Y."/>
            <person name="Zheng D."/>
            <person name="Pang J."/>
            <person name="Liu Y."/>
            <person name="Luo S."/>
            <person name="Meng S."/>
            <person name="Qian L."/>
            <person name="Wei D."/>
            <person name="Dai S."/>
            <person name="Zhou R."/>
        </authorList>
    </citation>
    <scope>NUCLEOTIDE SEQUENCE [LARGE SCALE GENOMIC DNA]</scope>
    <source>
        <strain evidence="1">BV-YZ2020</strain>
    </source>
</reference>
<gene>
    <name evidence="1" type="ORF">L6164_033575</name>
</gene>
<comment type="caution">
    <text evidence="1">The sequence shown here is derived from an EMBL/GenBank/DDBJ whole genome shotgun (WGS) entry which is preliminary data.</text>
</comment>
<keyword evidence="2" id="KW-1185">Reference proteome</keyword>
<sequence>MPRKGMRSICFSPKTPSLSLSRSTTPASTSSTPRFSYSESSVDQCIEATEALVLKWNPETSVYANVTSLFYEDKNEAMHYIKCVNQLQKAMDFLHSDNPFSQKLVRAQKLMQMAMKRLQKEFYQILSMNRAHLDPESMSTRSSRTSTSVHSSISDCEDDATAAEDDVRDAGDSISEVEQVSSIAMADLRAIAECMISSGYAKECLSVYKVIRKSIIDEGIYRLNVEKVSSSQMNKMDWQVLELKIKAWLEAVKISVRTLFTGERVLCDHVFRSFESIRESCFAEISRDGANLLFGFPELVAKTKKSPPEKMFRILDMYTAISELWPEIESIFSFESTSAVRSQAFESLVRITESVRTMILEFESKIQRHSSKLPASGGGVHPLTTHAMDYLANLADYSNILSDIFADLPPPSPSSLPESFLDSPDSTDSSAPALTVRIARLILVLLCKLDVKAKHHKDFSLAYLFLANNLQHVIFKVRTSNLLYVLGEDWAAKHESKLERFVGKYEDLMWGEVFSSLPENPRAVISPAEAKERFRKFNFKFEEAYRKQRPFIIADMKLRDQIKRSIESKLVPIYRQFYETHRMTTGSTREMAAYVVFTPEDIKSYLSDLFFGGIISGNASSSLSPSSATSSPLRRHARHILEHRTV</sequence>
<protein>
    <submittedName>
        <fullName evidence="1">Uncharacterized protein</fullName>
    </submittedName>
</protein>
<organism evidence="1 2">
    <name type="scientific">Bauhinia variegata</name>
    <name type="common">Purple orchid tree</name>
    <name type="synonym">Phanera variegata</name>
    <dbReference type="NCBI Taxonomy" id="167791"/>
    <lineage>
        <taxon>Eukaryota</taxon>
        <taxon>Viridiplantae</taxon>
        <taxon>Streptophyta</taxon>
        <taxon>Embryophyta</taxon>
        <taxon>Tracheophyta</taxon>
        <taxon>Spermatophyta</taxon>
        <taxon>Magnoliopsida</taxon>
        <taxon>eudicotyledons</taxon>
        <taxon>Gunneridae</taxon>
        <taxon>Pentapetalae</taxon>
        <taxon>rosids</taxon>
        <taxon>fabids</taxon>
        <taxon>Fabales</taxon>
        <taxon>Fabaceae</taxon>
        <taxon>Cercidoideae</taxon>
        <taxon>Cercideae</taxon>
        <taxon>Bauhiniinae</taxon>
        <taxon>Bauhinia</taxon>
    </lineage>
</organism>
<evidence type="ECO:0000313" key="2">
    <source>
        <dbReference type="Proteomes" id="UP000828941"/>
    </source>
</evidence>
<proteinExistence type="predicted"/>
<name>A0ACB9KSB8_BAUVA</name>
<accession>A0ACB9KSB8</accession>
<dbReference type="EMBL" id="CM039438">
    <property type="protein sequence ID" value="KAI4300167.1"/>
    <property type="molecule type" value="Genomic_DNA"/>
</dbReference>
<evidence type="ECO:0000313" key="1">
    <source>
        <dbReference type="EMBL" id="KAI4300167.1"/>
    </source>
</evidence>
<dbReference type="Proteomes" id="UP000828941">
    <property type="component" value="Chromosome 13"/>
</dbReference>